<protein>
    <submittedName>
        <fullName evidence="2">Uncharacterized protein</fullName>
    </submittedName>
</protein>
<feature type="region of interest" description="Disordered" evidence="1">
    <location>
        <begin position="169"/>
        <end position="343"/>
    </location>
</feature>
<evidence type="ECO:0000313" key="2">
    <source>
        <dbReference type="EMBL" id="GAV09811.1"/>
    </source>
</evidence>
<name>A0A1D1W8X8_RAMVA</name>
<comment type="caution">
    <text evidence="2">The sequence shown here is derived from an EMBL/GenBank/DDBJ whole genome shotgun (WGS) entry which is preliminary data.</text>
</comment>
<feature type="compositionally biased region" description="Basic and acidic residues" evidence="1">
    <location>
        <begin position="170"/>
        <end position="187"/>
    </location>
</feature>
<dbReference type="Proteomes" id="UP000186922">
    <property type="component" value="Unassembled WGS sequence"/>
</dbReference>
<proteinExistence type="predicted"/>
<evidence type="ECO:0000256" key="1">
    <source>
        <dbReference type="SAM" id="MobiDB-lite"/>
    </source>
</evidence>
<feature type="region of interest" description="Disordered" evidence="1">
    <location>
        <begin position="82"/>
        <end position="136"/>
    </location>
</feature>
<organism evidence="2 3">
    <name type="scientific">Ramazzottius varieornatus</name>
    <name type="common">Water bear</name>
    <name type="synonym">Tardigrade</name>
    <dbReference type="NCBI Taxonomy" id="947166"/>
    <lineage>
        <taxon>Eukaryota</taxon>
        <taxon>Metazoa</taxon>
        <taxon>Ecdysozoa</taxon>
        <taxon>Tardigrada</taxon>
        <taxon>Eutardigrada</taxon>
        <taxon>Parachela</taxon>
        <taxon>Hypsibioidea</taxon>
        <taxon>Ramazzottiidae</taxon>
        <taxon>Ramazzottius</taxon>
    </lineage>
</organism>
<reference evidence="2 3" key="1">
    <citation type="journal article" date="2016" name="Nat. Commun.">
        <title>Extremotolerant tardigrade genome and improved radiotolerance of human cultured cells by tardigrade-unique protein.</title>
        <authorList>
            <person name="Hashimoto T."/>
            <person name="Horikawa D.D."/>
            <person name="Saito Y."/>
            <person name="Kuwahara H."/>
            <person name="Kozuka-Hata H."/>
            <person name="Shin-I T."/>
            <person name="Minakuchi Y."/>
            <person name="Ohishi K."/>
            <person name="Motoyama A."/>
            <person name="Aizu T."/>
            <person name="Enomoto A."/>
            <person name="Kondo K."/>
            <person name="Tanaka S."/>
            <person name="Hara Y."/>
            <person name="Koshikawa S."/>
            <person name="Sagara H."/>
            <person name="Miura T."/>
            <person name="Yokobori S."/>
            <person name="Miyagawa K."/>
            <person name="Suzuki Y."/>
            <person name="Kubo T."/>
            <person name="Oyama M."/>
            <person name="Kohara Y."/>
            <person name="Fujiyama A."/>
            <person name="Arakawa K."/>
            <person name="Katayama T."/>
            <person name="Toyoda A."/>
            <person name="Kunieda T."/>
        </authorList>
    </citation>
    <scope>NUCLEOTIDE SEQUENCE [LARGE SCALE GENOMIC DNA]</scope>
    <source>
        <strain evidence="2 3">YOKOZUNA-1</strain>
    </source>
</reference>
<sequence length="393" mass="42354">MRHVIHNGQVSSSRRIWFPKKSWRIVKEKLRSWCAFSVTTTNPARSSGSRIQILLDSKRAIKTCWKWLKEKLEIPTFTSVTASRMPSGTSKRDLISEDGSLVPPAPTVSLPQPEDVAEAETASAEDAASDTSSEIKIPPLSTATKLLFSPLTPTPSIVAPSPRMVTRRALAKETKKEKTAATPDKELTPGPTSSQRKRPNGELTPESGKKRIPPAPSTRPGTQTPSPSRPAPKSQTKASNGTSSIKTPPSHQSSDKANSQLTQPKLPNDGQPTVLGGTQSSNTALSQSTEVTNVKSPAKSSVVAMDVTTDDASKEPTSDAAEGSEQPKVASPSKTEPENENVSELVRHLKYLGESTSPTCENIRAVAEKYRKEEGELDQLLTDGVFVNATNRM</sequence>
<dbReference type="EMBL" id="BDGG01000028">
    <property type="protein sequence ID" value="GAV09811.1"/>
    <property type="molecule type" value="Genomic_DNA"/>
</dbReference>
<keyword evidence="3" id="KW-1185">Reference proteome</keyword>
<feature type="compositionally biased region" description="Polar residues" evidence="1">
    <location>
        <begin position="233"/>
        <end position="265"/>
    </location>
</feature>
<feature type="compositionally biased region" description="Low complexity" evidence="1">
    <location>
        <begin position="119"/>
        <end position="134"/>
    </location>
</feature>
<accession>A0A1D1W8X8</accession>
<feature type="compositionally biased region" description="Polar residues" evidence="1">
    <location>
        <begin position="276"/>
        <end position="299"/>
    </location>
</feature>
<gene>
    <name evidence="2" type="primary">RvY_19292-1</name>
    <name evidence="2" type="synonym">RvY_19292.1</name>
    <name evidence="2" type="ORF">RvY_19292</name>
</gene>
<evidence type="ECO:0000313" key="3">
    <source>
        <dbReference type="Proteomes" id="UP000186922"/>
    </source>
</evidence>
<dbReference type="AlphaFoldDB" id="A0A1D1W8X8"/>